<dbReference type="AlphaFoldDB" id="A0A340WYE0"/>
<organism evidence="7 8">
    <name type="scientific">Lipotes vexillifer</name>
    <name type="common">Yangtze river dolphin</name>
    <dbReference type="NCBI Taxonomy" id="118797"/>
    <lineage>
        <taxon>Eukaryota</taxon>
        <taxon>Metazoa</taxon>
        <taxon>Chordata</taxon>
        <taxon>Craniata</taxon>
        <taxon>Vertebrata</taxon>
        <taxon>Euteleostomi</taxon>
        <taxon>Mammalia</taxon>
        <taxon>Eutheria</taxon>
        <taxon>Laurasiatheria</taxon>
        <taxon>Artiodactyla</taxon>
        <taxon>Whippomorpha</taxon>
        <taxon>Cetacea</taxon>
        <taxon>Odontoceti</taxon>
        <taxon>Lipotidae</taxon>
        <taxon>Lipotes</taxon>
    </lineage>
</organism>
<accession>A0A340WYE0</accession>
<dbReference type="InterPro" id="IPR006574">
    <property type="entry name" value="PRY"/>
</dbReference>
<dbReference type="InterPro" id="IPR050143">
    <property type="entry name" value="TRIM/RBCC"/>
</dbReference>
<evidence type="ECO:0000256" key="4">
    <source>
        <dbReference type="PROSITE-ProRule" id="PRU00175"/>
    </source>
</evidence>
<dbReference type="RefSeq" id="XP_007452662.1">
    <property type="nucleotide sequence ID" value="XM_007452600.1"/>
</dbReference>
<dbReference type="InterPro" id="IPR003877">
    <property type="entry name" value="SPRY_dom"/>
</dbReference>
<dbReference type="PRINTS" id="PR01407">
    <property type="entry name" value="BUTYPHLNCDUF"/>
</dbReference>
<dbReference type="InterPro" id="IPR003879">
    <property type="entry name" value="Butyrophylin_SPRY"/>
</dbReference>
<dbReference type="STRING" id="118797.A0A340WYE0"/>
<dbReference type="FunFam" id="2.60.120.920:FF:000004">
    <property type="entry name" value="Butyrophilin subfamily 1 member A1"/>
    <property type="match status" value="1"/>
</dbReference>
<dbReference type="Pfam" id="PF13765">
    <property type="entry name" value="PRY"/>
    <property type="match status" value="1"/>
</dbReference>
<dbReference type="Gene3D" id="3.30.40.10">
    <property type="entry name" value="Zinc/RING finger domain, C3HC4 (zinc finger)"/>
    <property type="match status" value="1"/>
</dbReference>
<dbReference type="InterPro" id="IPR013320">
    <property type="entry name" value="ConA-like_dom_sf"/>
</dbReference>
<evidence type="ECO:0000259" key="5">
    <source>
        <dbReference type="PROSITE" id="PS50089"/>
    </source>
</evidence>
<evidence type="ECO:0000313" key="7">
    <source>
        <dbReference type="Proteomes" id="UP000265300"/>
    </source>
</evidence>
<keyword evidence="1" id="KW-0479">Metal-binding</keyword>
<dbReference type="PROSITE" id="PS50188">
    <property type="entry name" value="B302_SPRY"/>
    <property type="match status" value="1"/>
</dbReference>
<evidence type="ECO:0000256" key="2">
    <source>
        <dbReference type="ARBA" id="ARBA00022771"/>
    </source>
</evidence>
<dbReference type="InterPro" id="IPR001841">
    <property type="entry name" value="Znf_RING"/>
</dbReference>
<dbReference type="PANTHER" id="PTHR24103">
    <property type="entry name" value="E3 UBIQUITIN-PROTEIN LIGASE TRIM"/>
    <property type="match status" value="1"/>
</dbReference>
<sequence length="326" mass="36225">MANRLQEEAACPVCQEVFLNPIALSCAHTFCFHCMQTWMEEQKDLKLICPVCRGVSENPPLEEWQVGELILLITQHSSQLEQGLHVNDEYLKFWEDITLDAATANPFLVLSDDLRSVQCGKICQNLMEDPQRFAYWACILGTPCFSSGCHYWVVEVGEGNEWALGVCKISSGFSSEHGFWIISMKAGIIYTCSIPETRIPASPGLSQVGIFLDIELEEIKFFDVSNDTLIYIHSNFSCLEPLCPFFSPELPGEGDNGGPLTICPSGTHPFLETSCEVNEISDGPSWRRQYLSAKLESSAKDSGKLVGQYYGMASPPSFWPIPNSPG</sequence>
<dbReference type="SMART" id="SM00184">
    <property type="entry name" value="RING"/>
    <property type="match status" value="1"/>
</dbReference>
<name>A0A340WYE0_LIPVE</name>
<dbReference type="InterPro" id="IPR001870">
    <property type="entry name" value="B30.2/SPRY"/>
</dbReference>
<evidence type="ECO:0000259" key="6">
    <source>
        <dbReference type="PROSITE" id="PS50188"/>
    </source>
</evidence>
<dbReference type="GeneID" id="103073018"/>
<dbReference type="GO" id="GO:0008270">
    <property type="term" value="F:zinc ion binding"/>
    <property type="evidence" value="ECO:0007669"/>
    <property type="project" value="UniProtKB-KW"/>
</dbReference>
<evidence type="ECO:0000313" key="8">
    <source>
        <dbReference type="RefSeq" id="XP_007452662.1"/>
    </source>
</evidence>
<dbReference type="OrthoDB" id="128536at2759"/>
<protein>
    <submittedName>
        <fullName evidence="8">Ret finger protein-like 4B</fullName>
    </submittedName>
</protein>
<dbReference type="Pfam" id="PF00622">
    <property type="entry name" value="SPRY"/>
    <property type="match status" value="1"/>
</dbReference>
<dbReference type="Pfam" id="PF15227">
    <property type="entry name" value="zf-C3HC4_4"/>
    <property type="match status" value="1"/>
</dbReference>
<dbReference type="InterPro" id="IPR013083">
    <property type="entry name" value="Znf_RING/FYVE/PHD"/>
</dbReference>
<dbReference type="InterPro" id="IPR043136">
    <property type="entry name" value="B30.2/SPRY_sf"/>
</dbReference>
<gene>
    <name evidence="8" type="primary">RFPL4B</name>
</gene>
<dbReference type="SUPFAM" id="SSF49899">
    <property type="entry name" value="Concanavalin A-like lectins/glucanases"/>
    <property type="match status" value="1"/>
</dbReference>
<dbReference type="CTD" id="442247"/>
<dbReference type="SMART" id="SM00449">
    <property type="entry name" value="SPRY"/>
    <property type="match status" value="1"/>
</dbReference>
<evidence type="ECO:0000256" key="3">
    <source>
        <dbReference type="ARBA" id="ARBA00022833"/>
    </source>
</evidence>
<dbReference type="Gene3D" id="2.60.120.920">
    <property type="match status" value="1"/>
</dbReference>
<keyword evidence="3" id="KW-0862">Zinc</keyword>
<dbReference type="PROSITE" id="PS00518">
    <property type="entry name" value="ZF_RING_1"/>
    <property type="match status" value="1"/>
</dbReference>
<dbReference type="PROSITE" id="PS50089">
    <property type="entry name" value="ZF_RING_2"/>
    <property type="match status" value="1"/>
</dbReference>
<dbReference type="InParanoid" id="A0A340WYE0"/>
<feature type="domain" description="B30.2/SPRY" evidence="6">
    <location>
        <begin position="77"/>
        <end position="269"/>
    </location>
</feature>
<reference evidence="8" key="1">
    <citation type="submission" date="2025-08" db="UniProtKB">
        <authorList>
            <consortium name="RefSeq"/>
        </authorList>
    </citation>
    <scope>IDENTIFICATION</scope>
</reference>
<keyword evidence="2 4" id="KW-0863">Zinc-finger</keyword>
<dbReference type="SMART" id="SM00589">
    <property type="entry name" value="PRY"/>
    <property type="match status" value="1"/>
</dbReference>
<proteinExistence type="predicted"/>
<keyword evidence="7" id="KW-1185">Reference proteome</keyword>
<dbReference type="SUPFAM" id="SSF57850">
    <property type="entry name" value="RING/U-box"/>
    <property type="match status" value="1"/>
</dbReference>
<feature type="domain" description="RING-type" evidence="5">
    <location>
        <begin position="11"/>
        <end position="53"/>
    </location>
</feature>
<dbReference type="KEGG" id="lve:103073018"/>
<dbReference type="Proteomes" id="UP000265300">
    <property type="component" value="Unplaced"/>
</dbReference>
<evidence type="ECO:0000256" key="1">
    <source>
        <dbReference type="ARBA" id="ARBA00022723"/>
    </source>
</evidence>
<dbReference type="InterPro" id="IPR017907">
    <property type="entry name" value="Znf_RING_CS"/>
</dbReference>